<dbReference type="Pfam" id="PF02257">
    <property type="entry name" value="RFX_DNA_binding"/>
    <property type="match status" value="1"/>
</dbReference>
<dbReference type="Pfam" id="PF19263">
    <property type="entry name" value="DUF5906"/>
    <property type="match status" value="1"/>
</dbReference>
<dbReference type="Gene3D" id="3.40.50.300">
    <property type="entry name" value="P-loop containing nucleotide triphosphate hydrolases"/>
    <property type="match status" value="1"/>
</dbReference>
<dbReference type="InterPro" id="IPR036390">
    <property type="entry name" value="WH_DNA-bd_sf"/>
</dbReference>
<dbReference type="GO" id="GO:0016787">
    <property type="term" value="F:hydrolase activity"/>
    <property type="evidence" value="ECO:0007669"/>
    <property type="project" value="UniProtKB-KW"/>
</dbReference>
<evidence type="ECO:0000313" key="5">
    <source>
        <dbReference type="EMBL" id="KIA77187.1"/>
    </source>
</evidence>
<dbReference type="Gene3D" id="1.10.10.10">
    <property type="entry name" value="Winged helix-like DNA-binding domain superfamily/Winged helix DNA-binding domain"/>
    <property type="match status" value="1"/>
</dbReference>
<evidence type="ECO:0000259" key="4">
    <source>
        <dbReference type="PROSITE" id="PS51206"/>
    </source>
</evidence>
<sequence length="652" mass="74856">MSNSKAYLSKVIVILKWVLKEVFMKDSSQIIDSLQKQSDDLDRFVLFKFQSSLGKGIKNRIKSNGCLWNDVFRAWIAPIKDKKAVESIFRENNISYEIKEISAPNSIIPKDAKTANLQTCSEILLRKIFDEERELLADVYQYDSSLRPEDFKNPPSIEEKTEVQIQLENDFHRRFLDLEKQKEKQKSINNIISDQSEKILCHDAPVNTAKFLIKDSFSHQEERTIQFCSNSFWLWKGTHYVEIDPNKIRQITYKFLEDAKVFKNTCLKNFNPNQNKVTQIIDALRAECFFEHHPANGTIWIDGRQIPNSRYVISFPNGIFSIEDWLKDEKIALIPPTPSLLNTSCLDFNFDPNATEPKEWLKFLESLWSEDIESQNAIQEWMGYLLTQDTKHQKILLIVGPPRAGKGTIARILETLLGASNVAGPTLGSLNTEFGLQPLLNKTLIIISDIRLESMKSCSTTVERLLSISGEDLLTINRKHQIPVTVRLPAKIIMMSNELPDLTDSSGALANRYLVLNLKTSWLHREDTGLLERLKMELSGILLWALKGLKRLNENGHFIQPKASLETIEELKELSSPIMVFVDEVCNFEPKACTSIKSLFIAWNQWCTSNGYKKGTTQSFGKSFKAAFPEIKKRRLSFEEGKREWCYIGITL</sequence>
<organism evidence="5 6">
    <name type="scientific">Parachlamydia acanthamoebae</name>
    <dbReference type="NCBI Taxonomy" id="83552"/>
    <lineage>
        <taxon>Bacteria</taxon>
        <taxon>Pseudomonadati</taxon>
        <taxon>Chlamydiota</taxon>
        <taxon>Chlamydiia</taxon>
        <taxon>Parachlamydiales</taxon>
        <taxon>Parachlamydiaceae</taxon>
        <taxon>Parachlamydia</taxon>
    </lineage>
</organism>
<dbReference type="InterPro" id="IPR014015">
    <property type="entry name" value="Helicase_SF3_DNA-vir"/>
</dbReference>
<dbReference type="InterPro" id="IPR036388">
    <property type="entry name" value="WH-like_DNA-bd_sf"/>
</dbReference>
<dbReference type="PANTHER" id="PTHR35372">
    <property type="entry name" value="ATP BINDING PROTEIN-RELATED"/>
    <property type="match status" value="1"/>
</dbReference>
<dbReference type="InterPro" id="IPR003150">
    <property type="entry name" value="DNA-bd_RFX"/>
</dbReference>
<dbReference type="InterPro" id="IPR006500">
    <property type="entry name" value="Helicase_put_C_phage/plasmid"/>
</dbReference>
<dbReference type="PATRIC" id="fig|83552.4.peg.1692"/>
<comment type="caution">
    <text evidence="5">The sequence shown here is derived from an EMBL/GenBank/DDBJ whole genome shotgun (WGS) entry which is preliminary data.</text>
</comment>
<dbReference type="InterPro" id="IPR027417">
    <property type="entry name" value="P-loop_NTPase"/>
</dbReference>
<keyword evidence="2" id="KW-0378">Hydrolase</keyword>
<dbReference type="Pfam" id="PF08706">
    <property type="entry name" value="D5_N"/>
    <property type="match status" value="1"/>
</dbReference>
<accession>A0A0C1E7L2</accession>
<dbReference type="GO" id="GO:0003677">
    <property type="term" value="F:DNA binding"/>
    <property type="evidence" value="ECO:0007669"/>
    <property type="project" value="InterPro"/>
</dbReference>
<dbReference type="SUPFAM" id="SSF46785">
    <property type="entry name" value="Winged helix' DNA-binding domain"/>
    <property type="match status" value="1"/>
</dbReference>
<reference evidence="5 6" key="1">
    <citation type="journal article" date="2014" name="Mol. Biol. Evol.">
        <title>Massive expansion of Ubiquitination-related gene families within the Chlamydiae.</title>
        <authorList>
            <person name="Domman D."/>
            <person name="Collingro A."/>
            <person name="Lagkouvardos I."/>
            <person name="Gehre L."/>
            <person name="Weinmaier T."/>
            <person name="Rattei T."/>
            <person name="Subtil A."/>
            <person name="Horn M."/>
        </authorList>
    </citation>
    <scope>NUCLEOTIDE SEQUENCE [LARGE SCALE GENOMIC DNA]</scope>
    <source>
        <strain evidence="5 6">OEW1</strain>
    </source>
</reference>
<dbReference type="InterPro" id="IPR014818">
    <property type="entry name" value="Phage/plasmid_primase_P4_C"/>
</dbReference>
<dbReference type="SUPFAM" id="SSF52540">
    <property type="entry name" value="P-loop containing nucleoside triphosphate hydrolases"/>
    <property type="match status" value="1"/>
</dbReference>
<protein>
    <recommendedName>
        <fullName evidence="4">SF3 helicase domain-containing protein</fullName>
    </recommendedName>
</protein>
<evidence type="ECO:0000256" key="3">
    <source>
        <dbReference type="ARBA" id="ARBA00022840"/>
    </source>
</evidence>
<feature type="domain" description="SF3 helicase" evidence="4">
    <location>
        <begin position="373"/>
        <end position="531"/>
    </location>
</feature>
<dbReference type="EMBL" id="JSAM01000089">
    <property type="protein sequence ID" value="KIA77187.1"/>
    <property type="molecule type" value="Genomic_DNA"/>
</dbReference>
<dbReference type="PROSITE" id="PS51206">
    <property type="entry name" value="SF3_HELICASE_1"/>
    <property type="match status" value="1"/>
</dbReference>
<evidence type="ECO:0000256" key="1">
    <source>
        <dbReference type="ARBA" id="ARBA00022741"/>
    </source>
</evidence>
<dbReference type="GO" id="GO:0005524">
    <property type="term" value="F:ATP binding"/>
    <property type="evidence" value="ECO:0007669"/>
    <property type="project" value="UniProtKB-KW"/>
</dbReference>
<gene>
    <name evidence="5" type="ORF">DB43_GT00280</name>
</gene>
<dbReference type="InterPro" id="IPR051620">
    <property type="entry name" value="ORF904-like_C"/>
</dbReference>
<dbReference type="NCBIfam" id="TIGR01613">
    <property type="entry name" value="primase_Cterm"/>
    <property type="match status" value="1"/>
</dbReference>
<dbReference type="Proteomes" id="UP000031307">
    <property type="component" value="Unassembled WGS sequence"/>
</dbReference>
<dbReference type="GO" id="GO:0006355">
    <property type="term" value="P:regulation of DNA-templated transcription"/>
    <property type="evidence" value="ECO:0007669"/>
    <property type="project" value="InterPro"/>
</dbReference>
<name>A0A0C1E7L2_9BACT</name>
<proteinExistence type="predicted"/>
<keyword evidence="1" id="KW-0547">Nucleotide-binding</keyword>
<keyword evidence="3" id="KW-0067">ATP-binding</keyword>
<dbReference type="PANTHER" id="PTHR35372:SF2">
    <property type="entry name" value="SF3 HELICASE DOMAIN-CONTAINING PROTEIN"/>
    <property type="match status" value="1"/>
</dbReference>
<dbReference type="InterPro" id="IPR045455">
    <property type="entry name" value="NrS-1_pol-like_helicase"/>
</dbReference>
<dbReference type="AlphaFoldDB" id="A0A0C1E7L2"/>
<evidence type="ECO:0000256" key="2">
    <source>
        <dbReference type="ARBA" id="ARBA00022801"/>
    </source>
</evidence>
<evidence type="ECO:0000313" key="6">
    <source>
        <dbReference type="Proteomes" id="UP000031307"/>
    </source>
</evidence>